<gene>
    <name evidence="3" type="ORF">ACFPK2_09935</name>
</gene>
<keyword evidence="1" id="KW-0560">Oxidoreductase</keyword>
<evidence type="ECO:0000313" key="4">
    <source>
        <dbReference type="Proteomes" id="UP001595976"/>
    </source>
</evidence>
<dbReference type="PANTHER" id="PTHR42949:SF3">
    <property type="entry name" value="ANAEROBIC GLYCEROL-3-PHOSPHATE DEHYDROGENASE SUBUNIT B"/>
    <property type="match status" value="1"/>
</dbReference>
<organism evidence="3 4">
    <name type="scientific">Bosea minatitlanensis</name>
    <dbReference type="NCBI Taxonomy" id="128782"/>
    <lineage>
        <taxon>Bacteria</taxon>
        <taxon>Pseudomonadati</taxon>
        <taxon>Pseudomonadota</taxon>
        <taxon>Alphaproteobacteria</taxon>
        <taxon>Hyphomicrobiales</taxon>
        <taxon>Boseaceae</taxon>
        <taxon>Bosea</taxon>
    </lineage>
</organism>
<dbReference type="InterPro" id="IPR023753">
    <property type="entry name" value="FAD/NAD-binding_dom"/>
</dbReference>
<dbReference type="InterPro" id="IPR051691">
    <property type="entry name" value="Metab_Enz_Cyan_OpOx_G3PDH"/>
</dbReference>
<dbReference type="PRINTS" id="PR00368">
    <property type="entry name" value="FADPNR"/>
</dbReference>
<dbReference type="RefSeq" id="WP_158471801.1">
    <property type="nucleotide sequence ID" value="NZ_JBHSLI010000003.1"/>
</dbReference>
<dbReference type="Pfam" id="PF07992">
    <property type="entry name" value="Pyr_redox_2"/>
    <property type="match status" value="1"/>
</dbReference>
<feature type="domain" description="FAD/NAD(P)-binding" evidence="2">
    <location>
        <begin position="6"/>
        <end position="267"/>
    </location>
</feature>
<dbReference type="PANTHER" id="PTHR42949">
    <property type="entry name" value="ANAEROBIC GLYCEROL-3-PHOSPHATE DEHYDROGENASE SUBUNIT B"/>
    <property type="match status" value="1"/>
</dbReference>
<accession>A0ABW0F479</accession>
<dbReference type="PRINTS" id="PR00469">
    <property type="entry name" value="PNDRDTASEII"/>
</dbReference>
<protein>
    <submittedName>
        <fullName evidence="3">FAD-dependent oxidoreductase</fullName>
    </submittedName>
</protein>
<keyword evidence="4" id="KW-1185">Reference proteome</keyword>
<dbReference type="EMBL" id="JBHSLI010000003">
    <property type="protein sequence ID" value="MFC5293305.1"/>
    <property type="molecule type" value="Genomic_DNA"/>
</dbReference>
<comment type="caution">
    <text evidence="3">The sequence shown here is derived from an EMBL/GenBank/DDBJ whole genome shotgun (WGS) entry which is preliminary data.</text>
</comment>
<evidence type="ECO:0000313" key="3">
    <source>
        <dbReference type="EMBL" id="MFC5293305.1"/>
    </source>
</evidence>
<evidence type="ECO:0000256" key="1">
    <source>
        <dbReference type="ARBA" id="ARBA00023002"/>
    </source>
</evidence>
<proteinExistence type="predicted"/>
<dbReference type="InterPro" id="IPR041854">
    <property type="entry name" value="BFD-like_2Fe2S-bd_dom_sf"/>
</dbReference>
<dbReference type="Gene3D" id="3.50.50.60">
    <property type="entry name" value="FAD/NAD(P)-binding domain"/>
    <property type="match status" value="1"/>
</dbReference>
<name>A0ABW0F479_9HYPH</name>
<dbReference type="SUPFAM" id="SSF51905">
    <property type="entry name" value="FAD/NAD(P)-binding domain"/>
    <property type="match status" value="1"/>
</dbReference>
<sequence length="428" mass="44551">MTEAPILIVGGGPAGASAAATLAEAGLPVLLVEQRDQLGGAIHRQPANGAGNHVWRPARHRRNWAALTARLRACAGMIEIRTQTVFLGVDGEGRFLFDDRRAGRVFASRPRAAIVAVGAVETIRPFPGWELPGVMTAGGAQVLLKETGRPPEGPILIAGSGPLLPALAAQLARAGNPPVAVLERGRPWRRPATLARLALAGGPMGEAAAYAAALALARVPYRGGAVVTRAEPDGAGLTVGMRIGADERVLRVRHLLIHDGIEPNRVGIPLPAPEAAVPVLLAGDGREALGADAALLDGRRAALQLLARLGAGAAELAGLESRLERARRVQAALAQALRSEPVEPAPETLICRCEGRSYADLQALDGDASAREIRLMGRFGLGACQGRFCGPMIAALRGRPVPAASPPRWPLRPVSVAALARLSTDETE</sequence>
<dbReference type="Gene3D" id="1.10.10.1100">
    <property type="entry name" value="BFD-like [2Fe-2S]-binding domain"/>
    <property type="match status" value="1"/>
</dbReference>
<dbReference type="Proteomes" id="UP001595976">
    <property type="component" value="Unassembled WGS sequence"/>
</dbReference>
<dbReference type="InterPro" id="IPR036188">
    <property type="entry name" value="FAD/NAD-bd_sf"/>
</dbReference>
<reference evidence="4" key="1">
    <citation type="journal article" date="2019" name="Int. J. Syst. Evol. Microbiol.">
        <title>The Global Catalogue of Microorganisms (GCM) 10K type strain sequencing project: providing services to taxonomists for standard genome sequencing and annotation.</title>
        <authorList>
            <consortium name="The Broad Institute Genomics Platform"/>
            <consortium name="The Broad Institute Genome Sequencing Center for Infectious Disease"/>
            <person name="Wu L."/>
            <person name="Ma J."/>
        </authorList>
    </citation>
    <scope>NUCLEOTIDE SEQUENCE [LARGE SCALE GENOMIC DNA]</scope>
    <source>
        <strain evidence="4">CGMCC 1.15643</strain>
    </source>
</reference>
<evidence type="ECO:0000259" key="2">
    <source>
        <dbReference type="Pfam" id="PF07992"/>
    </source>
</evidence>